<protein>
    <recommendedName>
        <fullName evidence="3">Integrase catalytic domain-containing protein</fullName>
    </recommendedName>
</protein>
<dbReference type="PANTHER" id="PTHR42648:SF18">
    <property type="entry name" value="RETROTRANSPOSON, UNCLASSIFIED-LIKE PROTEIN"/>
    <property type="match status" value="1"/>
</dbReference>
<feature type="domain" description="Integrase catalytic" evidence="3">
    <location>
        <begin position="818"/>
        <end position="986"/>
    </location>
</feature>
<reference evidence="4" key="1">
    <citation type="journal article" date="2019" name="Sci. Rep.">
        <title>Draft genome of Tanacetum cinerariifolium, the natural source of mosquito coil.</title>
        <authorList>
            <person name="Yamashiro T."/>
            <person name="Shiraishi A."/>
            <person name="Satake H."/>
            <person name="Nakayama K."/>
        </authorList>
    </citation>
    <scope>NUCLEOTIDE SEQUENCE</scope>
</reference>
<feature type="region of interest" description="Disordered" evidence="2">
    <location>
        <begin position="714"/>
        <end position="734"/>
    </location>
</feature>
<dbReference type="GO" id="GO:0003676">
    <property type="term" value="F:nucleic acid binding"/>
    <property type="evidence" value="ECO:0007669"/>
    <property type="project" value="InterPro"/>
</dbReference>
<evidence type="ECO:0000313" key="4">
    <source>
        <dbReference type="EMBL" id="GEU68025.1"/>
    </source>
</evidence>
<dbReference type="Pfam" id="PF00665">
    <property type="entry name" value="rve"/>
    <property type="match status" value="1"/>
</dbReference>
<accession>A0A6L2M6R7</accession>
<dbReference type="GO" id="GO:0015074">
    <property type="term" value="P:DNA integration"/>
    <property type="evidence" value="ECO:0007669"/>
    <property type="project" value="InterPro"/>
</dbReference>
<dbReference type="InterPro" id="IPR043502">
    <property type="entry name" value="DNA/RNA_pol_sf"/>
</dbReference>
<gene>
    <name evidence="4" type="ORF">Tci_040003</name>
</gene>
<evidence type="ECO:0000256" key="1">
    <source>
        <dbReference type="SAM" id="Coils"/>
    </source>
</evidence>
<dbReference type="Gene3D" id="3.30.420.10">
    <property type="entry name" value="Ribonuclease H-like superfamily/Ribonuclease H"/>
    <property type="match status" value="1"/>
</dbReference>
<proteinExistence type="predicted"/>
<dbReference type="InterPro" id="IPR039537">
    <property type="entry name" value="Retrotran_Ty1/copia-like"/>
</dbReference>
<dbReference type="InterPro" id="IPR001584">
    <property type="entry name" value="Integrase_cat-core"/>
</dbReference>
<dbReference type="InterPro" id="IPR025724">
    <property type="entry name" value="GAG-pre-integrase_dom"/>
</dbReference>
<sequence length="1007" mass="115024">MSQAATRKLVADSVAATLETQTTTMVEADNPIRNTRPREIPVTKRRNYKEFISCQPFYFNGIEGVFGLIRWFKRTESAFSRSNCAEKNKVAFGTGVEFATSFNVVIGMDWLSKYHTKIICDEKVVHIPIEDETLIIRDKKLVVREFPDVFPEELPGLPPVRQVEFQIDLIPEAAPVAHAPYRLAPSKMQELSNQLQELADRGFIRPNIYAAGLENRPPMLNKDNYVPWSSRIIRYAWSRPNGKIIVDSIENGPYVRQMNATPGEPDLPVLVLESFHEQTNEELTENDLNCETAKEIWELVQQMMKSSDIGEQEKKAKLFNEWEKFTSTDGESITSYYHRFMIDKLTMLEEMVGISLDTMMDKWHRISKGIANQNGTGNVVAARAEGTGNGNQARCYNCRGLGHIARNYTVRPRRRDAAYLQSCSLLKKKKQGSNFKQKNLTSWLLQLDKAPVYDTDGSAENDNHVTSVALSMVQSGGTVETSFALNKETRAQQETVYRNLVDQVAQEADESLDKQRSLELEIERLLKASVSHDIMSIVQNGFVDASSGLQTELDRTKEKFELCIIKKEKEYAVLWNNWYTKCKECKYDKISYDKAYNDMQQKVERLQAQLRDLKGTSVTPHVDKHKLSVVTPLFKKLHALMPSHSVPQPREFNVVKHRNVIAPGMFKINPSQTPRVDLVPNKQSSASIRTNSITNSQRHVTVKENVSSDMIAASSTRLEHTTRTRRPQPKGNTRNAREFLGTVRFGNDNIAAILGYGDLKRRNIYFIEGNRSTNLYTINLYDMASASPIYLMARVTPTKLWLWHQRLSHLNFDTINDLAKNDLRLHLLHMDLCVPMRVKSINGKQYVLVIIDDYSQYNWVYFLRIKDETPKVIKNFLKKISVRLQAPVIIVRTDNGTEFKNYVLKEYFDSVGITHENSAAKTPQQNGVVECKNRTLVEAARTMLIFSHAPLFLWAEAIATAVYNQRTKKIIETMNVTFDELSTMAFEQNSSRPGLQSMTYGQISSEL</sequence>
<feature type="coiled-coil region" evidence="1">
    <location>
        <begin position="589"/>
        <end position="616"/>
    </location>
</feature>
<dbReference type="EMBL" id="BKCJ010005673">
    <property type="protein sequence ID" value="GEU68025.1"/>
    <property type="molecule type" value="Genomic_DNA"/>
</dbReference>
<dbReference type="InterPro" id="IPR036397">
    <property type="entry name" value="RNaseH_sf"/>
</dbReference>
<keyword evidence="1" id="KW-0175">Coiled coil</keyword>
<dbReference type="InterPro" id="IPR012337">
    <property type="entry name" value="RNaseH-like_sf"/>
</dbReference>
<dbReference type="PANTHER" id="PTHR42648">
    <property type="entry name" value="TRANSPOSASE, PUTATIVE-RELATED"/>
    <property type="match status" value="1"/>
</dbReference>
<dbReference type="PROSITE" id="PS50994">
    <property type="entry name" value="INTEGRASE"/>
    <property type="match status" value="1"/>
</dbReference>
<name>A0A6L2M6R7_TANCI</name>
<evidence type="ECO:0000259" key="3">
    <source>
        <dbReference type="PROSITE" id="PS50994"/>
    </source>
</evidence>
<evidence type="ECO:0000256" key="2">
    <source>
        <dbReference type="SAM" id="MobiDB-lite"/>
    </source>
</evidence>
<comment type="caution">
    <text evidence="4">The sequence shown here is derived from an EMBL/GenBank/DDBJ whole genome shotgun (WGS) entry which is preliminary data.</text>
</comment>
<dbReference type="Gene3D" id="3.10.10.10">
    <property type="entry name" value="HIV Type 1 Reverse Transcriptase, subunit A, domain 1"/>
    <property type="match status" value="1"/>
</dbReference>
<organism evidence="4">
    <name type="scientific">Tanacetum cinerariifolium</name>
    <name type="common">Dalmatian daisy</name>
    <name type="synonym">Chrysanthemum cinerariifolium</name>
    <dbReference type="NCBI Taxonomy" id="118510"/>
    <lineage>
        <taxon>Eukaryota</taxon>
        <taxon>Viridiplantae</taxon>
        <taxon>Streptophyta</taxon>
        <taxon>Embryophyta</taxon>
        <taxon>Tracheophyta</taxon>
        <taxon>Spermatophyta</taxon>
        <taxon>Magnoliopsida</taxon>
        <taxon>eudicotyledons</taxon>
        <taxon>Gunneridae</taxon>
        <taxon>Pentapetalae</taxon>
        <taxon>asterids</taxon>
        <taxon>campanulids</taxon>
        <taxon>Asterales</taxon>
        <taxon>Asteraceae</taxon>
        <taxon>Asteroideae</taxon>
        <taxon>Anthemideae</taxon>
        <taxon>Anthemidinae</taxon>
        <taxon>Tanacetum</taxon>
    </lineage>
</organism>
<dbReference type="Pfam" id="PF13976">
    <property type="entry name" value="gag_pre-integrs"/>
    <property type="match status" value="1"/>
</dbReference>
<dbReference type="SUPFAM" id="SSF56672">
    <property type="entry name" value="DNA/RNA polymerases"/>
    <property type="match status" value="1"/>
</dbReference>
<dbReference type="AlphaFoldDB" id="A0A6L2M6R7"/>
<dbReference type="SUPFAM" id="SSF53098">
    <property type="entry name" value="Ribonuclease H-like"/>
    <property type="match status" value="1"/>
</dbReference>